<evidence type="ECO:0000256" key="5">
    <source>
        <dbReference type="ARBA" id="ARBA00022960"/>
    </source>
</evidence>
<evidence type="ECO:0000256" key="8">
    <source>
        <dbReference type="ARBA" id="ARBA00023316"/>
    </source>
</evidence>
<dbReference type="SUPFAM" id="SSF56601">
    <property type="entry name" value="beta-lactamase/transpeptidase-like"/>
    <property type="match status" value="1"/>
</dbReference>
<dbReference type="AlphaFoldDB" id="A0A645CTW4"/>
<evidence type="ECO:0000256" key="9">
    <source>
        <dbReference type="ARBA" id="ARBA00044770"/>
    </source>
</evidence>
<keyword evidence="7" id="KW-0472">Membrane</keyword>
<dbReference type="GO" id="GO:0008955">
    <property type="term" value="F:peptidoglycan glycosyltransferase activity"/>
    <property type="evidence" value="ECO:0007669"/>
    <property type="project" value="UniProtKB-EC"/>
</dbReference>
<evidence type="ECO:0000256" key="1">
    <source>
        <dbReference type="ARBA" id="ARBA00004370"/>
    </source>
</evidence>
<reference evidence="12" key="1">
    <citation type="submission" date="2019-08" db="EMBL/GenBank/DDBJ databases">
        <authorList>
            <person name="Kucharzyk K."/>
            <person name="Murdoch R.W."/>
            <person name="Higgins S."/>
            <person name="Loffler F."/>
        </authorList>
    </citation>
    <scope>NUCLEOTIDE SEQUENCE</scope>
</reference>
<comment type="caution">
    <text evidence="12">The sequence shown here is derived from an EMBL/GenBank/DDBJ whole genome shotgun (WGS) entry which is preliminary data.</text>
</comment>
<keyword evidence="4" id="KW-0808">Transferase</keyword>
<keyword evidence="3" id="KW-0328">Glycosyltransferase</keyword>
<dbReference type="EMBL" id="VSSQ01029989">
    <property type="protein sequence ID" value="MPM80351.1"/>
    <property type="molecule type" value="Genomic_DNA"/>
</dbReference>
<sequence>MTHGVSPAEMAHAYMMFGDGGTVSPLHSYTTVENIQTGEILLDNTLLPTTRAIGEDTAYIMNRLLRNVITVGTAHVIGGPTAGNMESIGKTGTTSDDVDHWFIGLTPYYVTATWMGYDQPVTLPWKNYGLHPPTLAWKEVMNRVQDGLEAKAFPTSDGVVTADYCTESGMLATANCPEKKTGYYKKDHLPDPCTVHP</sequence>
<keyword evidence="8" id="KW-0961">Cell wall biogenesis/degradation</keyword>
<keyword evidence="6" id="KW-0573">Peptidoglycan synthesis</keyword>
<evidence type="ECO:0000259" key="11">
    <source>
        <dbReference type="Pfam" id="PF00905"/>
    </source>
</evidence>
<dbReference type="InterPro" id="IPR012338">
    <property type="entry name" value="Beta-lactam/transpept-like"/>
</dbReference>
<dbReference type="GO" id="GO:0008658">
    <property type="term" value="F:penicillin binding"/>
    <property type="evidence" value="ECO:0007669"/>
    <property type="project" value="InterPro"/>
</dbReference>
<dbReference type="InterPro" id="IPR001460">
    <property type="entry name" value="PCN-bd_Tpept"/>
</dbReference>
<gene>
    <name evidence="12" type="primary">mrcA_14</name>
    <name evidence="12" type="ORF">SDC9_127398</name>
</gene>
<evidence type="ECO:0000256" key="6">
    <source>
        <dbReference type="ARBA" id="ARBA00022984"/>
    </source>
</evidence>
<name>A0A645CTW4_9ZZZZ</name>
<evidence type="ECO:0000256" key="7">
    <source>
        <dbReference type="ARBA" id="ARBA00023136"/>
    </source>
</evidence>
<dbReference type="GO" id="GO:0071555">
    <property type="term" value="P:cell wall organization"/>
    <property type="evidence" value="ECO:0007669"/>
    <property type="project" value="UniProtKB-KW"/>
</dbReference>
<evidence type="ECO:0000256" key="2">
    <source>
        <dbReference type="ARBA" id="ARBA00022475"/>
    </source>
</evidence>
<dbReference type="GO" id="GO:0009252">
    <property type="term" value="P:peptidoglycan biosynthetic process"/>
    <property type="evidence" value="ECO:0007669"/>
    <property type="project" value="UniProtKB-KW"/>
</dbReference>
<evidence type="ECO:0000313" key="12">
    <source>
        <dbReference type="EMBL" id="MPM80351.1"/>
    </source>
</evidence>
<keyword evidence="5" id="KW-0133">Cell shape</keyword>
<dbReference type="GO" id="GO:0016020">
    <property type="term" value="C:membrane"/>
    <property type="evidence" value="ECO:0007669"/>
    <property type="project" value="UniProtKB-SubCell"/>
</dbReference>
<dbReference type="GO" id="GO:0008360">
    <property type="term" value="P:regulation of cell shape"/>
    <property type="evidence" value="ECO:0007669"/>
    <property type="project" value="UniProtKB-KW"/>
</dbReference>
<evidence type="ECO:0000256" key="3">
    <source>
        <dbReference type="ARBA" id="ARBA00022676"/>
    </source>
</evidence>
<keyword evidence="2" id="KW-1003">Cell membrane</keyword>
<feature type="domain" description="Penicillin-binding protein transpeptidase" evidence="11">
    <location>
        <begin position="5"/>
        <end position="116"/>
    </location>
</feature>
<dbReference type="EC" id="2.4.99.28" evidence="9"/>
<dbReference type="Pfam" id="PF00905">
    <property type="entry name" value="Transpeptidase"/>
    <property type="match status" value="1"/>
</dbReference>
<accession>A0A645CTW4</accession>
<dbReference type="InterPro" id="IPR050396">
    <property type="entry name" value="Glycosyltr_51/Transpeptidase"/>
</dbReference>
<evidence type="ECO:0000256" key="4">
    <source>
        <dbReference type="ARBA" id="ARBA00022679"/>
    </source>
</evidence>
<comment type="catalytic activity">
    <reaction evidence="10">
        <text>[GlcNAc-(1-&gt;4)-Mur2Ac(oyl-L-Ala-gamma-D-Glu-L-Lys-D-Ala-D-Ala)](n)-di-trans,octa-cis-undecaprenyl diphosphate + beta-D-GlcNAc-(1-&gt;4)-Mur2Ac(oyl-L-Ala-gamma-D-Glu-L-Lys-D-Ala-D-Ala)-di-trans,octa-cis-undecaprenyl diphosphate = [GlcNAc-(1-&gt;4)-Mur2Ac(oyl-L-Ala-gamma-D-Glu-L-Lys-D-Ala-D-Ala)](n+1)-di-trans,octa-cis-undecaprenyl diphosphate + di-trans,octa-cis-undecaprenyl diphosphate + H(+)</text>
        <dbReference type="Rhea" id="RHEA:23708"/>
        <dbReference type="Rhea" id="RHEA-COMP:9602"/>
        <dbReference type="Rhea" id="RHEA-COMP:9603"/>
        <dbReference type="ChEBI" id="CHEBI:15378"/>
        <dbReference type="ChEBI" id="CHEBI:58405"/>
        <dbReference type="ChEBI" id="CHEBI:60033"/>
        <dbReference type="ChEBI" id="CHEBI:78435"/>
        <dbReference type="EC" id="2.4.99.28"/>
    </reaction>
</comment>
<dbReference type="PANTHER" id="PTHR32282">
    <property type="entry name" value="BINDING PROTEIN TRANSPEPTIDASE, PUTATIVE-RELATED"/>
    <property type="match status" value="1"/>
</dbReference>
<protein>
    <recommendedName>
        <fullName evidence="9">peptidoglycan glycosyltransferase</fullName>
        <ecNumber evidence="9">2.4.99.28</ecNumber>
    </recommendedName>
</protein>
<dbReference type="Gene3D" id="3.40.710.10">
    <property type="entry name" value="DD-peptidase/beta-lactamase superfamily"/>
    <property type="match status" value="1"/>
</dbReference>
<dbReference type="PANTHER" id="PTHR32282:SF11">
    <property type="entry name" value="PENICILLIN-BINDING PROTEIN 1B"/>
    <property type="match status" value="1"/>
</dbReference>
<proteinExistence type="predicted"/>
<organism evidence="12">
    <name type="scientific">bioreactor metagenome</name>
    <dbReference type="NCBI Taxonomy" id="1076179"/>
    <lineage>
        <taxon>unclassified sequences</taxon>
        <taxon>metagenomes</taxon>
        <taxon>ecological metagenomes</taxon>
    </lineage>
</organism>
<evidence type="ECO:0000256" key="10">
    <source>
        <dbReference type="ARBA" id="ARBA00049902"/>
    </source>
</evidence>
<dbReference type="GO" id="GO:0030288">
    <property type="term" value="C:outer membrane-bounded periplasmic space"/>
    <property type="evidence" value="ECO:0007669"/>
    <property type="project" value="TreeGrafter"/>
</dbReference>
<comment type="subcellular location">
    <subcellularLocation>
        <location evidence="1">Membrane</location>
    </subcellularLocation>
</comment>